<evidence type="ECO:0000256" key="8">
    <source>
        <dbReference type="SAM" id="MobiDB-lite"/>
    </source>
</evidence>
<evidence type="ECO:0000313" key="11">
    <source>
        <dbReference type="EMBL" id="GGI73925.1"/>
    </source>
</evidence>
<comment type="subcellular location">
    <subcellularLocation>
        <location evidence="2">Cell membrane</location>
        <topology evidence="2">Single-pass type II membrane protein</topology>
    </subcellularLocation>
    <subcellularLocation>
        <location evidence="7">Membrane</location>
        <topology evidence="7">Single-pass type II membrane protein</topology>
    </subcellularLocation>
</comment>
<dbReference type="GO" id="GO:0009003">
    <property type="term" value="F:signal peptidase activity"/>
    <property type="evidence" value="ECO:0007669"/>
    <property type="project" value="UniProtKB-EC"/>
</dbReference>
<keyword evidence="7" id="KW-0645">Protease</keyword>
<feature type="active site" evidence="6">
    <location>
        <position position="156"/>
    </location>
</feature>
<keyword evidence="7" id="KW-0812">Transmembrane</keyword>
<comment type="similarity">
    <text evidence="3 7">Belongs to the peptidase S26 family.</text>
</comment>
<dbReference type="Proteomes" id="UP000597989">
    <property type="component" value="Unassembled WGS sequence"/>
</dbReference>
<keyword evidence="5 7" id="KW-0378">Hydrolase</keyword>
<evidence type="ECO:0000313" key="10">
    <source>
        <dbReference type="EMBL" id="GAA0518848.1"/>
    </source>
</evidence>
<dbReference type="RefSeq" id="WP_229679836.1">
    <property type="nucleotide sequence ID" value="NZ_BAAAHC010000009.1"/>
</dbReference>
<name>A0A917JK45_9PSEU</name>
<dbReference type="InterPro" id="IPR000223">
    <property type="entry name" value="Pept_S26A_signal_pept_1"/>
</dbReference>
<evidence type="ECO:0000256" key="1">
    <source>
        <dbReference type="ARBA" id="ARBA00000677"/>
    </source>
</evidence>
<dbReference type="PRINTS" id="PR00727">
    <property type="entry name" value="LEADERPTASE"/>
</dbReference>
<evidence type="ECO:0000256" key="3">
    <source>
        <dbReference type="ARBA" id="ARBA00009370"/>
    </source>
</evidence>
<dbReference type="EC" id="3.4.21.89" evidence="4 7"/>
<keyword evidence="7" id="KW-1133">Transmembrane helix</keyword>
<dbReference type="GO" id="GO:0004252">
    <property type="term" value="F:serine-type endopeptidase activity"/>
    <property type="evidence" value="ECO:0007669"/>
    <property type="project" value="InterPro"/>
</dbReference>
<dbReference type="NCBIfam" id="TIGR02227">
    <property type="entry name" value="sigpep_I_bact"/>
    <property type="match status" value="1"/>
</dbReference>
<sequence length="308" mass="33480">MADVMRSSGSAEDPQDEEHRSGAPGGDSGDNSPRRKPREKKKGSFWRELPILIVTALVLTVLIQAFVARVYVIPSQSMEQTLHGCTGCNNDRVLVDKITYRFSDPEPGDVVVFRGPQAWVQNEFQTEEPSNPVVGFFQSVASLLGFGAPDEKDFVKRVIAVGGQTVECCDAQNRVLVDGKPLNEPYLYWEPGRGVGQDEFEPVTVPPGHLWVMGDNRNDSADSRVQGGGGINGTVPVENVIGKAQVIVLPPTRWQAIPEPNPQATALGAPSWQSGLPLGVGFAAAFPVVWLGRRLVGVMGERRSVERR</sequence>
<dbReference type="PANTHER" id="PTHR43390:SF1">
    <property type="entry name" value="CHLOROPLAST PROCESSING PEPTIDASE"/>
    <property type="match status" value="1"/>
</dbReference>
<dbReference type="GO" id="GO:0006465">
    <property type="term" value="P:signal peptide processing"/>
    <property type="evidence" value="ECO:0007669"/>
    <property type="project" value="InterPro"/>
</dbReference>
<evidence type="ECO:0000313" key="13">
    <source>
        <dbReference type="Proteomes" id="UP001500220"/>
    </source>
</evidence>
<comment type="caution">
    <text evidence="11">The sequence shown here is derived from an EMBL/GenBank/DDBJ whole genome shotgun (WGS) entry which is preliminary data.</text>
</comment>
<gene>
    <name evidence="11" type="primary">lepB</name>
    <name evidence="10" type="ORF">GCM10009545_21040</name>
    <name evidence="11" type="ORF">GCM10011581_08620</name>
</gene>
<protein>
    <recommendedName>
        <fullName evidence="4 7">Signal peptidase I</fullName>
        <ecNumber evidence="4 7">3.4.21.89</ecNumber>
    </recommendedName>
</protein>
<dbReference type="SUPFAM" id="SSF51306">
    <property type="entry name" value="LexA/Signal peptidase"/>
    <property type="match status" value="1"/>
</dbReference>
<dbReference type="InterPro" id="IPR019758">
    <property type="entry name" value="Pept_S26A_signal_pept_1_CS"/>
</dbReference>
<dbReference type="EMBL" id="BAAAHC010000009">
    <property type="protein sequence ID" value="GAA0518848.1"/>
    <property type="molecule type" value="Genomic_DNA"/>
</dbReference>
<dbReference type="AlphaFoldDB" id="A0A917JK45"/>
<keyword evidence="13" id="KW-1185">Reference proteome</keyword>
<evidence type="ECO:0000313" key="12">
    <source>
        <dbReference type="Proteomes" id="UP000597989"/>
    </source>
</evidence>
<reference evidence="10" key="4">
    <citation type="submission" date="2023-12" db="EMBL/GenBank/DDBJ databases">
        <authorList>
            <person name="Sun Q."/>
            <person name="Inoue M."/>
        </authorList>
    </citation>
    <scope>NUCLEOTIDE SEQUENCE</scope>
    <source>
        <strain evidence="10">JCM 10664</strain>
    </source>
</reference>
<evidence type="ECO:0000256" key="6">
    <source>
        <dbReference type="PIRSR" id="PIRSR600223-1"/>
    </source>
</evidence>
<comment type="catalytic activity">
    <reaction evidence="1 7">
        <text>Cleavage of hydrophobic, N-terminal signal or leader sequences from secreted and periplasmic proteins.</text>
        <dbReference type="EC" id="3.4.21.89"/>
    </reaction>
</comment>
<dbReference type="Pfam" id="PF10502">
    <property type="entry name" value="Peptidase_S26"/>
    <property type="match status" value="1"/>
</dbReference>
<dbReference type="PROSITE" id="PS00761">
    <property type="entry name" value="SPASE_I_3"/>
    <property type="match status" value="1"/>
</dbReference>
<dbReference type="Proteomes" id="UP001500220">
    <property type="component" value="Unassembled WGS sequence"/>
</dbReference>
<dbReference type="PANTHER" id="PTHR43390">
    <property type="entry name" value="SIGNAL PEPTIDASE I"/>
    <property type="match status" value="1"/>
</dbReference>
<keyword evidence="7" id="KW-0472">Membrane</keyword>
<evidence type="ECO:0000256" key="7">
    <source>
        <dbReference type="RuleBase" id="RU362042"/>
    </source>
</evidence>
<reference evidence="10 13" key="2">
    <citation type="journal article" date="2019" name="Int. J. Syst. Evol. Microbiol.">
        <title>The Global Catalogue of Microorganisms (GCM) 10K type strain sequencing project: providing services to taxonomists for standard genome sequencing and annotation.</title>
        <authorList>
            <consortium name="The Broad Institute Genomics Platform"/>
            <consortium name="The Broad Institute Genome Sequencing Center for Infectious Disease"/>
            <person name="Wu L."/>
            <person name="Ma J."/>
        </authorList>
    </citation>
    <scope>NUCLEOTIDE SEQUENCE [LARGE SCALE GENOMIC DNA]</scope>
    <source>
        <strain evidence="10 13">JCM 10664</strain>
    </source>
</reference>
<dbReference type="EMBL" id="BMMT01000002">
    <property type="protein sequence ID" value="GGI73925.1"/>
    <property type="molecule type" value="Genomic_DNA"/>
</dbReference>
<evidence type="ECO:0000256" key="5">
    <source>
        <dbReference type="ARBA" id="ARBA00022801"/>
    </source>
</evidence>
<feature type="active site" evidence="6">
    <location>
        <position position="77"/>
    </location>
</feature>
<accession>A0A917JK45</accession>
<evidence type="ECO:0000256" key="2">
    <source>
        <dbReference type="ARBA" id="ARBA00004401"/>
    </source>
</evidence>
<proteinExistence type="inferred from homology"/>
<feature type="region of interest" description="Disordered" evidence="8">
    <location>
        <begin position="1"/>
        <end position="41"/>
    </location>
</feature>
<dbReference type="Gene3D" id="2.10.109.10">
    <property type="entry name" value="Umud Fragment, subunit A"/>
    <property type="match status" value="1"/>
</dbReference>
<dbReference type="GO" id="GO:0005886">
    <property type="term" value="C:plasma membrane"/>
    <property type="evidence" value="ECO:0007669"/>
    <property type="project" value="UniProtKB-SubCell"/>
</dbReference>
<reference evidence="11" key="3">
    <citation type="submission" date="2020-09" db="EMBL/GenBank/DDBJ databases">
        <authorList>
            <person name="Sun Q."/>
            <person name="Zhou Y."/>
        </authorList>
    </citation>
    <scope>NUCLEOTIDE SEQUENCE</scope>
    <source>
        <strain evidence="11">CGMCC 4.7206</strain>
    </source>
</reference>
<dbReference type="InterPro" id="IPR036286">
    <property type="entry name" value="LexA/Signal_pep-like_sf"/>
</dbReference>
<feature type="domain" description="Peptidase S26" evidence="9">
    <location>
        <begin position="48"/>
        <end position="248"/>
    </location>
</feature>
<evidence type="ECO:0000259" key="9">
    <source>
        <dbReference type="Pfam" id="PF10502"/>
    </source>
</evidence>
<organism evidence="11 12">
    <name type="scientific">Saccharopolyspora thermophila</name>
    <dbReference type="NCBI Taxonomy" id="89367"/>
    <lineage>
        <taxon>Bacteria</taxon>
        <taxon>Bacillati</taxon>
        <taxon>Actinomycetota</taxon>
        <taxon>Actinomycetes</taxon>
        <taxon>Pseudonocardiales</taxon>
        <taxon>Pseudonocardiaceae</taxon>
        <taxon>Saccharopolyspora</taxon>
    </lineage>
</organism>
<dbReference type="CDD" id="cd06530">
    <property type="entry name" value="S26_SPase_I"/>
    <property type="match status" value="1"/>
</dbReference>
<dbReference type="InterPro" id="IPR019533">
    <property type="entry name" value="Peptidase_S26"/>
</dbReference>
<feature type="transmembrane region" description="Helical" evidence="7">
    <location>
        <begin position="49"/>
        <end position="72"/>
    </location>
</feature>
<evidence type="ECO:0000256" key="4">
    <source>
        <dbReference type="ARBA" id="ARBA00013208"/>
    </source>
</evidence>
<reference evidence="11 12" key="1">
    <citation type="journal article" date="2014" name="Int. J. Syst. Evol. Microbiol.">
        <title>Complete genome sequence of Corynebacterium casei LMG S-19264T (=DSM 44701T), isolated from a smear-ripened cheese.</title>
        <authorList>
            <consortium name="US DOE Joint Genome Institute (JGI-PGF)"/>
            <person name="Walter F."/>
            <person name="Albersmeier A."/>
            <person name="Kalinowski J."/>
            <person name="Ruckert C."/>
        </authorList>
    </citation>
    <scope>NUCLEOTIDE SEQUENCE [LARGE SCALE GENOMIC DNA]</scope>
    <source>
        <strain evidence="11 12">CGMCC 4.7206</strain>
    </source>
</reference>